<dbReference type="RefSeq" id="WP_198127960.1">
    <property type="nucleotide sequence ID" value="NZ_JAECZC010000086.1"/>
</dbReference>
<evidence type="ECO:0000259" key="1">
    <source>
        <dbReference type="Pfam" id="PF01936"/>
    </source>
</evidence>
<dbReference type="InterPro" id="IPR021139">
    <property type="entry name" value="NYN"/>
</dbReference>
<reference evidence="2 3" key="1">
    <citation type="journal article" date="2021" name="Int. J. Syst. Evol. Microbiol.">
        <title>Amazonocrinis nigriterrae gen. nov., sp. nov., Atlanticothrix silvestris gen. nov., sp. nov. and Dendronalium phyllosphericum gen. nov., sp. nov., nostocacean cyanobacteria from Brazilian environments.</title>
        <authorList>
            <person name="Alvarenga D.O."/>
            <person name="Andreote A.P.D."/>
            <person name="Branco L.H.Z."/>
            <person name="Delbaje E."/>
            <person name="Cruz R.B."/>
            <person name="Varani A.M."/>
            <person name="Fiore M.F."/>
        </authorList>
    </citation>
    <scope>NUCLEOTIDE SEQUENCE [LARGE SCALE GENOMIC DNA]</scope>
    <source>
        <strain evidence="2 3">CENA67</strain>
    </source>
</reference>
<comment type="caution">
    <text evidence="2">The sequence shown here is derived from an EMBL/GenBank/DDBJ whole genome shotgun (WGS) entry which is preliminary data.</text>
</comment>
<feature type="domain" description="NYN" evidence="1">
    <location>
        <begin position="144"/>
        <end position="252"/>
    </location>
</feature>
<dbReference type="GO" id="GO:0004540">
    <property type="term" value="F:RNA nuclease activity"/>
    <property type="evidence" value="ECO:0007669"/>
    <property type="project" value="InterPro"/>
</dbReference>
<protein>
    <submittedName>
        <fullName evidence="2">NYN domain-containing protein</fullName>
    </submittedName>
</protein>
<organism evidence="2 3">
    <name type="scientific">Amazonocrinis nigriterrae CENA67</name>
    <dbReference type="NCBI Taxonomy" id="2794033"/>
    <lineage>
        <taxon>Bacteria</taxon>
        <taxon>Bacillati</taxon>
        <taxon>Cyanobacteriota</taxon>
        <taxon>Cyanophyceae</taxon>
        <taxon>Nostocales</taxon>
        <taxon>Nostocaceae</taxon>
        <taxon>Amazonocrinis</taxon>
        <taxon>Amazonocrinis nigriterrae</taxon>
    </lineage>
</organism>
<name>A0A8J7I1A9_9NOST</name>
<dbReference type="Pfam" id="PF01936">
    <property type="entry name" value="NYN"/>
    <property type="match status" value="1"/>
</dbReference>
<dbReference type="AlphaFoldDB" id="A0A8J7I1A9"/>
<evidence type="ECO:0000313" key="2">
    <source>
        <dbReference type="EMBL" id="MBH8566199.1"/>
    </source>
</evidence>
<keyword evidence="3" id="KW-1185">Reference proteome</keyword>
<accession>A0A8J7I1A9</accession>
<gene>
    <name evidence="2" type="ORF">I8748_29260</name>
</gene>
<evidence type="ECO:0000313" key="3">
    <source>
        <dbReference type="Proteomes" id="UP000632766"/>
    </source>
</evidence>
<dbReference type="EMBL" id="JAECZC010000086">
    <property type="protein sequence ID" value="MBH8566199.1"/>
    <property type="molecule type" value="Genomic_DNA"/>
</dbReference>
<sequence>MPKDERLLTVYDTAQLKQISSYLCQAIINIQEHQPELLLEKYRNVEWLSSANQSAITAKFTEILSQAQDWDALPQRLQGYLKALLIPESINSPILKELIEKIYQLNYIKTDLNGCANLTKIKSPETVGLIINSLSIENKGIAVLLLDAENLQINSDTEKFLTRVCNFPLQVKIAFANWCSMGRLDVELHGRGYDLIHVPVGRDNADGKMIVFGSSIHDRYPNAQEVLVCSSDKVMTNLCNHLQQNGLIVYRVTKQEQGITIFNSYTGNITHFPAPAPEIPTVEQFIQQIKELIKAEQKQHKSCWIKLATISEAFKNKYNLTITQVVAKHLPGKNARDILMNFPGDLVVHQVDAASELYVTIFEINESQPAASKDDALLSSAKSQFLSTINSKADLEQVLNNILNQLTQQSPGSYINISNLGSIFNQQYGKPITEQMKSLQINGTFLKFLQSCSSLKLKEVAKGWEVATI</sequence>
<proteinExistence type="predicted"/>
<dbReference type="Proteomes" id="UP000632766">
    <property type="component" value="Unassembled WGS sequence"/>
</dbReference>